<dbReference type="AlphaFoldDB" id="A0AA35KYA5"/>
<accession>A0AA35KYA5</accession>
<evidence type="ECO:0000313" key="2">
    <source>
        <dbReference type="Proteomes" id="UP001178461"/>
    </source>
</evidence>
<dbReference type="Proteomes" id="UP001178461">
    <property type="component" value="Chromosome 10"/>
</dbReference>
<organism evidence="1 2">
    <name type="scientific">Podarcis lilfordi</name>
    <name type="common">Lilford's wall lizard</name>
    <dbReference type="NCBI Taxonomy" id="74358"/>
    <lineage>
        <taxon>Eukaryota</taxon>
        <taxon>Metazoa</taxon>
        <taxon>Chordata</taxon>
        <taxon>Craniata</taxon>
        <taxon>Vertebrata</taxon>
        <taxon>Euteleostomi</taxon>
        <taxon>Lepidosauria</taxon>
        <taxon>Squamata</taxon>
        <taxon>Bifurcata</taxon>
        <taxon>Unidentata</taxon>
        <taxon>Episquamata</taxon>
        <taxon>Laterata</taxon>
        <taxon>Lacertibaenia</taxon>
        <taxon>Lacertidae</taxon>
        <taxon>Podarcis</taxon>
    </lineage>
</organism>
<sequence length="56" mass="5936">AFSIKASGCVKCLETTHGPPASVSADTENHQEGLSIALITVYKGQSREFRASNTEP</sequence>
<proteinExistence type="predicted"/>
<protein>
    <submittedName>
        <fullName evidence="1">Uncharacterized protein</fullName>
    </submittedName>
</protein>
<feature type="non-terminal residue" evidence="1">
    <location>
        <position position="56"/>
    </location>
</feature>
<keyword evidence="2" id="KW-1185">Reference proteome</keyword>
<gene>
    <name evidence="1" type="ORF">PODLI_1B015578</name>
</gene>
<reference evidence="1" key="1">
    <citation type="submission" date="2022-12" db="EMBL/GenBank/DDBJ databases">
        <authorList>
            <person name="Alioto T."/>
            <person name="Alioto T."/>
            <person name="Gomez Garrido J."/>
        </authorList>
    </citation>
    <scope>NUCLEOTIDE SEQUENCE</scope>
</reference>
<evidence type="ECO:0000313" key="1">
    <source>
        <dbReference type="EMBL" id="CAI5786501.1"/>
    </source>
</evidence>
<name>A0AA35KYA5_9SAUR</name>
<feature type="non-terminal residue" evidence="1">
    <location>
        <position position="1"/>
    </location>
</feature>
<dbReference type="EMBL" id="OX395135">
    <property type="protein sequence ID" value="CAI5786501.1"/>
    <property type="molecule type" value="Genomic_DNA"/>
</dbReference>